<dbReference type="InterPro" id="IPR050768">
    <property type="entry name" value="UPF0353/GerABKA_families"/>
</dbReference>
<evidence type="ECO:0000256" key="4">
    <source>
        <dbReference type="SAM" id="Phobius"/>
    </source>
</evidence>
<dbReference type="PANTHER" id="PTHR22550">
    <property type="entry name" value="SPORE GERMINATION PROTEIN"/>
    <property type="match status" value="1"/>
</dbReference>
<dbReference type="Pfam" id="PF03323">
    <property type="entry name" value="GerA"/>
    <property type="match status" value="1"/>
</dbReference>
<feature type="transmembrane region" description="Helical" evidence="4">
    <location>
        <begin position="287"/>
        <end position="309"/>
    </location>
</feature>
<proteinExistence type="inferred from homology"/>
<reference evidence="6" key="1">
    <citation type="journal article" date="2019" name="Int. J. Syst. Evol. Microbiol.">
        <title>The Global Catalogue of Microorganisms (GCM) 10K type strain sequencing project: providing services to taxonomists for standard genome sequencing and annotation.</title>
        <authorList>
            <consortium name="The Broad Institute Genomics Platform"/>
            <consortium name="The Broad Institute Genome Sequencing Center for Infectious Disease"/>
            <person name="Wu L."/>
            <person name="Ma J."/>
        </authorList>
    </citation>
    <scope>NUCLEOTIDE SEQUENCE [LARGE SCALE GENOMIC DNA]</scope>
    <source>
        <strain evidence="6">IBRC-M 10813</strain>
    </source>
</reference>
<feature type="transmembrane region" description="Helical" evidence="4">
    <location>
        <begin position="354"/>
        <end position="373"/>
    </location>
</feature>
<accession>A0ABV8JE04</accession>
<keyword evidence="6" id="KW-1185">Reference proteome</keyword>
<feature type="transmembrane region" description="Helical" evidence="4">
    <location>
        <begin position="329"/>
        <end position="347"/>
    </location>
</feature>
<evidence type="ECO:0000256" key="1">
    <source>
        <dbReference type="ARBA" id="ARBA00005278"/>
    </source>
</evidence>
<feature type="transmembrane region" description="Helical" evidence="4">
    <location>
        <begin position="379"/>
        <end position="400"/>
    </location>
</feature>
<comment type="similarity">
    <text evidence="1">Belongs to the GerABKA family.</text>
</comment>
<dbReference type="EMBL" id="JBHSAP010000004">
    <property type="protein sequence ID" value="MFC4075518.1"/>
    <property type="molecule type" value="Genomic_DNA"/>
</dbReference>
<gene>
    <name evidence="5" type="ORF">ACFOUO_01685</name>
</gene>
<evidence type="ECO:0000313" key="6">
    <source>
        <dbReference type="Proteomes" id="UP001595843"/>
    </source>
</evidence>
<sequence length="500" mass="55615">MDDSLEANLEELKRRMHASPDLIVRRFELGSDHRVEIAVAYIENLVADEKVNKFVMDALLRNSEAHRTITLDTAFDWIKENALASGEAKVSTGWDSLLMGLLSGNTVVFVEGWNETVLAHTAHLVNRSVEEAGTEVAIRGPRDSFIEAIQTNISLIRRRIKSPDLRLETLRLGKVSRTEVAIMYIQGIANTKMVAEVRKRIKRIEIDGMLEGGMIEEFIEDKTFTLFPTIYYSERPDTISANLLEGRVAVIVDGTPFVLIAPTTFAQFFHSADDYYQRFDIATFLRFLRVATYGIATLGPSIYIALTTFHHEMVPIALLLSLAAQREGVPFPAVVEAMIMEIIFEFLREAGVRMPRIVGGAVTVVGAVVLGQAVVEAGLVSQAMVIVVSLTAVSSFAVPATHIQPSSRLLRFLFMISAATLGFFGMMVVMIGVLAHMCSLRSFGVPYLKPFAPFILSDHKDTLFRFPIWAHRKRPLWTSEKPERIEKGQSPTPPSSDGES</sequence>
<dbReference type="Proteomes" id="UP001595843">
    <property type="component" value="Unassembled WGS sequence"/>
</dbReference>
<evidence type="ECO:0000256" key="3">
    <source>
        <dbReference type="SAM" id="MobiDB-lite"/>
    </source>
</evidence>
<keyword evidence="4" id="KW-0812">Transmembrane</keyword>
<keyword evidence="2 4" id="KW-0472">Membrane</keyword>
<keyword evidence="4" id="KW-1133">Transmembrane helix</keyword>
<organism evidence="5 6">
    <name type="scientific">Salinithrix halophila</name>
    <dbReference type="NCBI Taxonomy" id="1485204"/>
    <lineage>
        <taxon>Bacteria</taxon>
        <taxon>Bacillati</taxon>
        <taxon>Bacillota</taxon>
        <taxon>Bacilli</taxon>
        <taxon>Bacillales</taxon>
        <taxon>Thermoactinomycetaceae</taxon>
        <taxon>Salinithrix</taxon>
    </lineage>
</organism>
<dbReference type="PIRSF" id="PIRSF005690">
    <property type="entry name" value="GerBA"/>
    <property type="match status" value="1"/>
</dbReference>
<feature type="transmembrane region" description="Helical" evidence="4">
    <location>
        <begin position="412"/>
        <end position="435"/>
    </location>
</feature>
<dbReference type="PANTHER" id="PTHR22550:SF5">
    <property type="entry name" value="LEUCINE ZIPPER PROTEIN 4"/>
    <property type="match status" value="1"/>
</dbReference>
<name>A0ABV8JE04_9BACL</name>
<feature type="region of interest" description="Disordered" evidence="3">
    <location>
        <begin position="480"/>
        <end position="500"/>
    </location>
</feature>
<dbReference type="InterPro" id="IPR004995">
    <property type="entry name" value="Spore_Ger"/>
</dbReference>
<protein>
    <submittedName>
        <fullName evidence="5">Spore germination protein</fullName>
    </submittedName>
</protein>
<evidence type="ECO:0000313" key="5">
    <source>
        <dbReference type="EMBL" id="MFC4075518.1"/>
    </source>
</evidence>
<evidence type="ECO:0000256" key="2">
    <source>
        <dbReference type="ARBA" id="ARBA00023136"/>
    </source>
</evidence>
<comment type="caution">
    <text evidence="5">The sequence shown here is derived from an EMBL/GenBank/DDBJ whole genome shotgun (WGS) entry which is preliminary data.</text>
</comment>